<reference evidence="1 2" key="2">
    <citation type="submission" date="2020-03" db="EMBL/GenBank/DDBJ databases">
        <authorList>
            <person name="Ichikawa N."/>
            <person name="Kimura A."/>
            <person name="Kitahashi Y."/>
            <person name="Uohara A."/>
        </authorList>
    </citation>
    <scope>NUCLEOTIDE SEQUENCE [LARGE SCALE GENOMIC DNA]</scope>
    <source>
        <strain evidence="1 2">NBRC 108638</strain>
    </source>
</reference>
<name>A0A6V8L6H0_9ACTN</name>
<dbReference type="AlphaFoldDB" id="A0A6V8L6H0"/>
<dbReference type="InterPro" id="IPR029063">
    <property type="entry name" value="SAM-dependent_MTases_sf"/>
</dbReference>
<evidence type="ECO:0008006" key="3">
    <source>
        <dbReference type="Google" id="ProtNLM"/>
    </source>
</evidence>
<dbReference type="EMBL" id="BLPG01000001">
    <property type="protein sequence ID" value="GFJ88255.1"/>
    <property type="molecule type" value="Genomic_DNA"/>
</dbReference>
<dbReference type="InterPro" id="IPR006764">
    <property type="entry name" value="SAM_dep_MeTrfase_SAV2177_type"/>
</dbReference>
<evidence type="ECO:0000313" key="1">
    <source>
        <dbReference type="EMBL" id="GFJ88255.1"/>
    </source>
</evidence>
<protein>
    <recommendedName>
        <fullName evidence="3">S-adenosyl methyltransferase</fullName>
    </recommendedName>
</protein>
<dbReference type="PIRSF" id="PIRSF017393">
    <property type="entry name" value="MTase_SAV2177"/>
    <property type="match status" value="1"/>
</dbReference>
<sequence>MVREQEWQPAGVDIDTPSGSRIYDYALGGAHNFAADRAAAEAFFAAYPDAPLVARSNRAFLQRSVRYCAHQGIKQFLDLGSGIPTVGNVHEIAQRLVPAARVVYVDNEPVAVAHTREIIADLPYTAIVDADMRDAETVLGAPETRELIDFDQPLALMMVAVLHYVSDEDDITGILARYRSVLAPGSVLVVSHTTEDPRPEIEAVIQRVFKETGTPVIHRDRAEVAALLDGLELVEPGVVWTPQWRPDDDTDPLFAEPERSATFAAVGRVPSIL</sequence>
<gene>
    <name evidence="1" type="ORF">Prum_018970</name>
</gene>
<dbReference type="Pfam" id="PF04672">
    <property type="entry name" value="Methyltransf_19"/>
    <property type="match status" value="1"/>
</dbReference>
<dbReference type="SUPFAM" id="SSF53335">
    <property type="entry name" value="S-adenosyl-L-methionine-dependent methyltransferases"/>
    <property type="match status" value="1"/>
</dbReference>
<accession>A0A6V8L6H0</accession>
<keyword evidence="2" id="KW-1185">Reference proteome</keyword>
<proteinExistence type="predicted"/>
<dbReference type="CDD" id="cd02440">
    <property type="entry name" value="AdoMet_MTases"/>
    <property type="match status" value="1"/>
</dbReference>
<organism evidence="1 2">
    <name type="scientific">Phytohabitans rumicis</name>
    <dbReference type="NCBI Taxonomy" id="1076125"/>
    <lineage>
        <taxon>Bacteria</taxon>
        <taxon>Bacillati</taxon>
        <taxon>Actinomycetota</taxon>
        <taxon>Actinomycetes</taxon>
        <taxon>Micromonosporales</taxon>
        <taxon>Micromonosporaceae</taxon>
    </lineage>
</organism>
<evidence type="ECO:0000313" key="2">
    <source>
        <dbReference type="Proteomes" id="UP000482960"/>
    </source>
</evidence>
<comment type="caution">
    <text evidence="1">The sequence shown here is derived from an EMBL/GenBank/DDBJ whole genome shotgun (WGS) entry which is preliminary data.</text>
</comment>
<dbReference type="Proteomes" id="UP000482960">
    <property type="component" value="Unassembled WGS sequence"/>
</dbReference>
<dbReference type="Gene3D" id="3.40.50.150">
    <property type="entry name" value="Vaccinia Virus protein VP39"/>
    <property type="match status" value="1"/>
</dbReference>
<reference evidence="1 2" key="1">
    <citation type="submission" date="2020-03" db="EMBL/GenBank/DDBJ databases">
        <title>Whole genome shotgun sequence of Phytohabitans rumicis NBRC 108638.</title>
        <authorList>
            <person name="Komaki H."/>
            <person name="Tamura T."/>
        </authorList>
    </citation>
    <scope>NUCLEOTIDE SEQUENCE [LARGE SCALE GENOMIC DNA]</scope>
    <source>
        <strain evidence="1 2">NBRC 108638</strain>
    </source>
</reference>